<evidence type="ECO:0000313" key="7">
    <source>
        <dbReference type="EMBL" id="KAJ5302563.1"/>
    </source>
</evidence>
<dbReference type="GO" id="GO:0022857">
    <property type="term" value="F:transmembrane transporter activity"/>
    <property type="evidence" value="ECO:0007669"/>
    <property type="project" value="InterPro"/>
</dbReference>
<evidence type="ECO:0000256" key="3">
    <source>
        <dbReference type="ARBA" id="ARBA00022989"/>
    </source>
</evidence>
<dbReference type="InterPro" id="IPR036259">
    <property type="entry name" value="MFS_trans_sf"/>
</dbReference>
<feature type="transmembrane region" description="Helical" evidence="5">
    <location>
        <begin position="133"/>
        <end position="156"/>
    </location>
</feature>
<evidence type="ECO:0000256" key="4">
    <source>
        <dbReference type="ARBA" id="ARBA00023136"/>
    </source>
</evidence>
<keyword evidence="8" id="KW-1185">Reference proteome</keyword>
<evidence type="ECO:0000256" key="5">
    <source>
        <dbReference type="SAM" id="Phobius"/>
    </source>
</evidence>
<evidence type="ECO:0000256" key="2">
    <source>
        <dbReference type="ARBA" id="ARBA00022692"/>
    </source>
</evidence>
<protein>
    <recommendedName>
        <fullName evidence="6">Major facilitator superfamily (MFS) profile domain-containing protein</fullName>
    </recommendedName>
</protein>
<dbReference type="SUPFAM" id="SSF103473">
    <property type="entry name" value="MFS general substrate transporter"/>
    <property type="match status" value="1"/>
</dbReference>
<keyword evidence="2 5" id="KW-0812">Transmembrane</keyword>
<reference evidence="7" key="1">
    <citation type="submission" date="2022-12" db="EMBL/GenBank/DDBJ databases">
        <authorList>
            <person name="Petersen C."/>
        </authorList>
    </citation>
    <scope>NUCLEOTIDE SEQUENCE</scope>
    <source>
        <strain evidence="7">IBT 21472</strain>
    </source>
</reference>
<dbReference type="PANTHER" id="PTHR23502:SF74">
    <property type="entry name" value="MAJOR FACILITATOR SUPERFAMILY (MFS) PROFILE DOMAIN-CONTAINING PROTEIN"/>
    <property type="match status" value="1"/>
</dbReference>
<proteinExistence type="predicted"/>
<dbReference type="GO" id="GO:0005886">
    <property type="term" value="C:plasma membrane"/>
    <property type="evidence" value="ECO:0007669"/>
    <property type="project" value="TreeGrafter"/>
</dbReference>
<organism evidence="7 8">
    <name type="scientific">Penicillium atrosanguineum</name>
    <dbReference type="NCBI Taxonomy" id="1132637"/>
    <lineage>
        <taxon>Eukaryota</taxon>
        <taxon>Fungi</taxon>
        <taxon>Dikarya</taxon>
        <taxon>Ascomycota</taxon>
        <taxon>Pezizomycotina</taxon>
        <taxon>Eurotiomycetes</taxon>
        <taxon>Eurotiomycetidae</taxon>
        <taxon>Eurotiales</taxon>
        <taxon>Aspergillaceae</taxon>
        <taxon>Penicillium</taxon>
    </lineage>
</organism>
<comment type="caution">
    <text evidence="7">The sequence shown here is derived from an EMBL/GenBank/DDBJ whole genome shotgun (WGS) entry which is preliminary data.</text>
</comment>
<comment type="subcellular location">
    <subcellularLocation>
        <location evidence="1">Membrane</location>
        <topology evidence="1">Multi-pass membrane protein</topology>
    </subcellularLocation>
</comment>
<accession>A0A9W9U0A7</accession>
<gene>
    <name evidence="7" type="ORF">N7476_009362</name>
</gene>
<sequence>MEKCKSSTVKIPQLMWKKIFVVFVGLLTLFNSVFDSTIPSRGIRFVAKALNVQSKTQHVLPTSVYLIGYVMGPLAFGPMSELYGRRPVMVGTFVLFIIFRPLCGICVSSPIAVTGGLFADFYRSPLARRRTMALSMVVTTAGPQFAPLIAGFIALLGGGGSPGCH</sequence>
<dbReference type="InterPro" id="IPR020846">
    <property type="entry name" value="MFS_dom"/>
</dbReference>
<feature type="transmembrane region" description="Helical" evidence="5">
    <location>
        <begin position="88"/>
        <end position="113"/>
    </location>
</feature>
<evidence type="ECO:0000313" key="8">
    <source>
        <dbReference type="Proteomes" id="UP001147746"/>
    </source>
</evidence>
<dbReference type="AlphaFoldDB" id="A0A9W9U0A7"/>
<dbReference type="EMBL" id="JAPZBO010000009">
    <property type="protein sequence ID" value="KAJ5302563.1"/>
    <property type="molecule type" value="Genomic_DNA"/>
</dbReference>
<dbReference type="Pfam" id="PF00083">
    <property type="entry name" value="Sugar_tr"/>
    <property type="match status" value="1"/>
</dbReference>
<keyword evidence="3 5" id="KW-1133">Transmembrane helix</keyword>
<dbReference type="PANTHER" id="PTHR23502">
    <property type="entry name" value="MAJOR FACILITATOR SUPERFAMILY"/>
    <property type="match status" value="1"/>
</dbReference>
<dbReference type="Gene3D" id="1.20.1250.20">
    <property type="entry name" value="MFS general substrate transporter like domains"/>
    <property type="match status" value="1"/>
</dbReference>
<name>A0A9W9U0A7_9EURO</name>
<dbReference type="Proteomes" id="UP001147746">
    <property type="component" value="Unassembled WGS sequence"/>
</dbReference>
<evidence type="ECO:0000256" key="1">
    <source>
        <dbReference type="ARBA" id="ARBA00004141"/>
    </source>
</evidence>
<reference evidence="7" key="2">
    <citation type="journal article" date="2023" name="IMA Fungus">
        <title>Comparative genomic study of the Penicillium genus elucidates a diverse pangenome and 15 lateral gene transfer events.</title>
        <authorList>
            <person name="Petersen C."/>
            <person name="Sorensen T."/>
            <person name="Nielsen M.R."/>
            <person name="Sondergaard T.E."/>
            <person name="Sorensen J.L."/>
            <person name="Fitzpatrick D.A."/>
            <person name="Frisvad J.C."/>
            <person name="Nielsen K.L."/>
        </authorList>
    </citation>
    <scope>NUCLEOTIDE SEQUENCE</scope>
    <source>
        <strain evidence="7">IBT 21472</strain>
    </source>
</reference>
<dbReference type="InterPro" id="IPR005828">
    <property type="entry name" value="MFS_sugar_transport-like"/>
</dbReference>
<feature type="domain" description="Major facilitator superfamily (MFS) profile" evidence="6">
    <location>
        <begin position="21"/>
        <end position="165"/>
    </location>
</feature>
<dbReference type="PROSITE" id="PS50850">
    <property type="entry name" value="MFS"/>
    <property type="match status" value="1"/>
</dbReference>
<feature type="transmembrane region" description="Helical" evidence="5">
    <location>
        <begin position="59"/>
        <end position="76"/>
    </location>
</feature>
<keyword evidence="4 5" id="KW-0472">Membrane</keyword>
<evidence type="ECO:0000259" key="6">
    <source>
        <dbReference type="PROSITE" id="PS50850"/>
    </source>
</evidence>